<evidence type="ECO:0000313" key="9">
    <source>
        <dbReference type="Proteomes" id="UP000243073"/>
    </source>
</evidence>
<feature type="transmembrane region" description="Helical" evidence="6">
    <location>
        <begin position="69"/>
        <end position="87"/>
    </location>
</feature>
<feature type="transmembrane region" description="Helical" evidence="6">
    <location>
        <begin position="93"/>
        <end position="116"/>
    </location>
</feature>
<keyword evidence="5 6" id="KW-0472">Membrane</keyword>
<comment type="similarity">
    <text evidence="2">Belongs to the EamA transporter family.</text>
</comment>
<protein>
    <recommendedName>
        <fullName evidence="7">EamA domain-containing protein</fullName>
    </recommendedName>
</protein>
<organism evidence="8 9">
    <name type="scientific">Oceanisphaera psychrotolerans</name>
    <dbReference type="NCBI Taxonomy" id="1414654"/>
    <lineage>
        <taxon>Bacteria</taxon>
        <taxon>Pseudomonadati</taxon>
        <taxon>Pseudomonadota</taxon>
        <taxon>Gammaproteobacteria</taxon>
        <taxon>Aeromonadales</taxon>
        <taxon>Aeromonadaceae</taxon>
        <taxon>Oceanisphaera</taxon>
    </lineage>
</organism>
<feature type="transmembrane region" description="Helical" evidence="6">
    <location>
        <begin position="157"/>
        <end position="174"/>
    </location>
</feature>
<dbReference type="OrthoDB" id="9810556at2"/>
<reference evidence="8 9" key="1">
    <citation type="submission" date="2016-07" db="EMBL/GenBank/DDBJ databases">
        <title>Draft Genome Sequence of Oceanisphaera psychrotolerans, isolated from coastal sediment samples.</title>
        <authorList>
            <person name="Zhuo S."/>
            <person name="Ruan Z."/>
        </authorList>
    </citation>
    <scope>NUCLEOTIDE SEQUENCE [LARGE SCALE GENOMIC DNA]</scope>
    <source>
        <strain evidence="8 9">LAM-WHM-ZC</strain>
    </source>
</reference>
<evidence type="ECO:0000256" key="3">
    <source>
        <dbReference type="ARBA" id="ARBA00022692"/>
    </source>
</evidence>
<dbReference type="GO" id="GO:0016020">
    <property type="term" value="C:membrane"/>
    <property type="evidence" value="ECO:0007669"/>
    <property type="project" value="UniProtKB-SubCell"/>
</dbReference>
<gene>
    <name evidence="8" type="ORF">BFR47_00590</name>
</gene>
<evidence type="ECO:0000256" key="1">
    <source>
        <dbReference type="ARBA" id="ARBA00004141"/>
    </source>
</evidence>
<evidence type="ECO:0000256" key="2">
    <source>
        <dbReference type="ARBA" id="ARBA00007362"/>
    </source>
</evidence>
<dbReference type="InterPro" id="IPR037185">
    <property type="entry name" value="EmrE-like"/>
</dbReference>
<evidence type="ECO:0000256" key="4">
    <source>
        <dbReference type="ARBA" id="ARBA00022989"/>
    </source>
</evidence>
<dbReference type="SUPFAM" id="SSF103481">
    <property type="entry name" value="Multidrug resistance efflux transporter EmrE"/>
    <property type="match status" value="2"/>
</dbReference>
<comment type="caution">
    <text evidence="8">The sequence shown here is derived from an EMBL/GenBank/DDBJ whole genome shotgun (WGS) entry which is preliminary data.</text>
</comment>
<sequence length="297" mass="31769">MSLIQRNAAYMAFVLLGVIWGSNFIFMKWAADWISPSQVALLRVLFGFIPILLVGLFTRSLSWSHLRHAHHFMVMALLATALYYFAFAKGTALLLSSLAGMLSGAIPLFTFLAALAFLRSEPVNRRSIGGTLLGFVGVLLIARPWQGAVADIDPVGVLYMVLGSLSVGLSFVYARKFVSPLRLPALALATYQTGFALLLLLLVSDLQGTQRLFAHPGAALAMVVGLGLLGTGIAYILYYFIVDRLGAIVASGVTYIPPVVALLIGVFLIGEPVTPIDMVAMVTILAGVGLLQSGRKA</sequence>
<accession>A0A1J4QIY7</accession>
<feature type="transmembrane region" description="Helical" evidence="6">
    <location>
        <begin position="248"/>
        <end position="269"/>
    </location>
</feature>
<evidence type="ECO:0000256" key="6">
    <source>
        <dbReference type="SAM" id="Phobius"/>
    </source>
</evidence>
<dbReference type="EMBL" id="MDKE01000011">
    <property type="protein sequence ID" value="OIN12445.1"/>
    <property type="molecule type" value="Genomic_DNA"/>
</dbReference>
<dbReference type="InterPro" id="IPR050638">
    <property type="entry name" value="AA-Vitamin_Transporters"/>
</dbReference>
<feature type="domain" description="EamA" evidence="7">
    <location>
        <begin position="156"/>
        <end position="290"/>
    </location>
</feature>
<name>A0A1J4QIY7_9GAMM</name>
<evidence type="ECO:0000313" key="8">
    <source>
        <dbReference type="EMBL" id="OIN12445.1"/>
    </source>
</evidence>
<feature type="transmembrane region" description="Helical" evidence="6">
    <location>
        <begin position="275"/>
        <end position="291"/>
    </location>
</feature>
<comment type="subcellular location">
    <subcellularLocation>
        <location evidence="1">Membrane</location>
        <topology evidence="1">Multi-pass membrane protein</topology>
    </subcellularLocation>
</comment>
<keyword evidence="4 6" id="KW-1133">Transmembrane helix</keyword>
<dbReference type="STRING" id="1414654.BFR47_00590"/>
<evidence type="ECO:0000259" key="7">
    <source>
        <dbReference type="Pfam" id="PF00892"/>
    </source>
</evidence>
<feature type="transmembrane region" description="Helical" evidence="6">
    <location>
        <begin position="39"/>
        <end position="57"/>
    </location>
</feature>
<keyword evidence="9" id="KW-1185">Reference proteome</keyword>
<dbReference type="PANTHER" id="PTHR32322:SF2">
    <property type="entry name" value="EAMA DOMAIN-CONTAINING PROTEIN"/>
    <property type="match status" value="1"/>
</dbReference>
<feature type="transmembrane region" description="Helical" evidence="6">
    <location>
        <begin position="128"/>
        <end position="145"/>
    </location>
</feature>
<feature type="transmembrane region" description="Helical" evidence="6">
    <location>
        <begin position="218"/>
        <end position="241"/>
    </location>
</feature>
<feature type="transmembrane region" description="Helical" evidence="6">
    <location>
        <begin position="186"/>
        <end position="206"/>
    </location>
</feature>
<dbReference type="Proteomes" id="UP000243073">
    <property type="component" value="Unassembled WGS sequence"/>
</dbReference>
<dbReference type="PANTHER" id="PTHR32322">
    <property type="entry name" value="INNER MEMBRANE TRANSPORTER"/>
    <property type="match status" value="1"/>
</dbReference>
<keyword evidence="3 6" id="KW-0812">Transmembrane</keyword>
<dbReference type="Pfam" id="PF00892">
    <property type="entry name" value="EamA"/>
    <property type="match status" value="2"/>
</dbReference>
<dbReference type="AlphaFoldDB" id="A0A1J4QIY7"/>
<proteinExistence type="inferred from homology"/>
<feature type="transmembrane region" description="Helical" evidence="6">
    <location>
        <begin position="7"/>
        <end position="27"/>
    </location>
</feature>
<dbReference type="InterPro" id="IPR000620">
    <property type="entry name" value="EamA_dom"/>
</dbReference>
<feature type="domain" description="EamA" evidence="7">
    <location>
        <begin position="9"/>
        <end position="142"/>
    </location>
</feature>
<evidence type="ECO:0000256" key="5">
    <source>
        <dbReference type="ARBA" id="ARBA00023136"/>
    </source>
</evidence>
<dbReference type="Gene3D" id="1.10.3730.20">
    <property type="match status" value="1"/>
</dbReference>